<name>A0A1M6J2Z8_9CLOT</name>
<evidence type="ECO:0000313" key="14">
    <source>
        <dbReference type="EMBL" id="SHJ41105.1"/>
    </source>
</evidence>
<proteinExistence type="inferred from homology"/>
<keyword evidence="5 10" id="KW-0819">tRNA processing</keyword>
<evidence type="ECO:0000256" key="12">
    <source>
        <dbReference type="RuleBase" id="RU003784"/>
    </source>
</evidence>
<evidence type="ECO:0000256" key="2">
    <source>
        <dbReference type="ARBA" id="ARBA00003213"/>
    </source>
</evidence>
<dbReference type="EC" id="2.5.1.75" evidence="10"/>
<evidence type="ECO:0000256" key="5">
    <source>
        <dbReference type="ARBA" id="ARBA00022694"/>
    </source>
</evidence>
<comment type="catalytic activity">
    <reaction evidence="9 10 11">
        <text>adenosine(37) in tRNA + dimethylallyl diphosphate = N(6)-dimethylallyladenosine(37) in tRNA + diphosphate</text>
        <dbReference type="Rhea" id="RHEA:26482"/>
        <dbReference type="Rhea" id="RHEA-COMP:10162"/>
        <dbReference type="Rhea" id="RHEA-COMP:10375"/>
        <dbReference type="ChEBI" id="CHEBI:33019"/>
        <dbReference type="ChEBI" id="CHEBI:57623"/>
        <dbReference type="ChEBI" id="CHEBI:74411"/>
        <dbReference type="ChEBI" id="CHEBI:74415"/>
        <dbReference type="EC" id="2.5.1.75"/>
    </reaction>
</comment>
<dbReference type="SUPFAM" id="SSF52540">
    <property type="entry name" value="P-loop containing nucleoside triphosphate hydrolases"/>
    <property type="match status" value="2"/>
</dbReference>
<dbReference type="GO" id="GO:0052381">
    <property type="term" value="F:tRNA dimethylallyltransferase activity"/>
    <property type="evidence" value="ECO:0007669"/>
    <property type="project" value="UniProtKB-UniRule"/>
</dbReference>
<dbReference type="InterPro" id="IPR039657">
    <property type="entry name" value="Dimethylallyltransferase"/>
</dbReference>
<feature type="region of interest" description="Interaction with substrate tRNA" evidence="10">
    <location>
        <begin position="35"/>
        <end position="38"/>
    </location>
</feature>
<dbReference type="NCBIfam" id="TIGR00174">
    <property type="entry name" value="miaA"/>
    <property type="match status" value="1"/>
</dbReference>
<evidence type="ECO:0000256" key="13">
    <source>
        <dbReference type="RuleBase" id="RU003785"/>
    </source>
</evidence>
<keyword evidence="8 10" id="KW-0460">Magnesium</keyword>
<evidence type="ECO:0000256" key="4">
    <source>
        <dbReference type="ARBA" id="ARBA00022679"/>
    </source>
</evidence>
<feature type="binding site" evidence="10">
    <location>
        <begin position="10"/>
        <end position="17"/>
    </location>
    <ligand>
        <name>ATP</name>
        <dbReference type="ChEBI" id="CHEBI:30616"/>
    </ligand>
</feature>
<keyword evidence="6 10" id="KW-0547">Nucleotide-binding</keyword>
<dbReference type="Gene3D" id="3.40.50.300">
    <property type="entry name" value="P-loop containing nucleotide triphosphate hydrolases"/>
    <property type="match status" value="1"/>
</dbReference>
<comment type="similarity">
    <text evidence="3 10 13">Belongs to the IPP transferase family.</text>
</comment>
<dbReference type="HAMAP" id="MF_00185">
    <property type="entry name" value="IPP_trans"/>
    <property type="match status" value="1"/>
</dbReference>
<evidence type="ECO:0000256" key="6">
    <source>
        <dbReference type="ARBA" id="ARBA00022741"/>
    </source>
</evidence>
<protein>
    <recommendedName>
        <fullName evidence="10">tRNA dimethylallyltransferase</fullName>
        <ecNumber evidence="10">2.5.1.75</ecNumber>
    </recommendedName>
    <alternativeName>
        <fullName evidence="10">Dimethylallyl diphosphate:tRNA dimethylallyltransferase</fullName>
        <shortName evidence="10">DMAPP:tRNA dimethylallyltransferase</shortName>
        <shortName evidence="10">DMATase</shortName>
    </alternativeName>
    <alternativeName>
        <fullName evidence="10">Isopentenyl-diphosphate:tRNA isopentenyltransferase</fullName>
        <shortName evidence="10">IPP transferase</shortName>
        <shortName evidence="10">IPPT</shortName>
        <shortName evidence="10">IPTase</shortName>
    </alternativeName>
</protein>
<dbReference type="Proteomes" id="UP000183952">
    <property type="component" value="Unassembled WGS sequence"/>
</dbReference>
<evidence type="ECO:0000256" key="1">
    <source>
        <dbReference type="ARBA" id="ARBA00001946"/>
    </source>
</evidence>
<feature type="site" description="Interaction with substrate tRNA" evidence="10">
    <location>
        <position position="124"/>
    </location>
</feature>
<dbReference type="STRING" id="1121331.SAMN02745248_00025"/>
<sequence>MKTKILIISGPTAVGKTDISIDVAKKLNGEIISADSMQIYKHMDIGSAKITKEEMQGIPHHLIDFVDPKSEFSVSEFSSMAKNLIEDITQRGKLPIITGGTGLYIDSLIYNYNFANSTRDDEYREELKALAEEKGNEYIYNMLKEVDIESYERLSLKDSKRIIRALEVYKTTGKTIGEVNSEVDVYDIPYQIDYFVLTMDREALYNRINARVDLMIKKGLLKEVEYLINSGLNENMQSMKGIGYKEIILYFKGILTLDEAIYEIKKGSRNYAKRQLTWFRKDKRVQWINKDNFLSNEDISSYICHRATI</sequence>
<dbReference type="GO" id="GO:0006400">
    <property type="term" value="P:tRNA modification"/>
    <property type="evidence" value="ECO:0007669"/>
    <property type="project" value="TreeGrafter"/>
</dbReference>
<comment type="cofactor">
    <cofactor evidence="1 10">
        <name>Mg(2+)</name>
        <dbReference type="ChEBI" id="CHEBI:18420"/>
    </cofactor>
</comment>
<feature type="site" description="Interaction with substrate tRNA" evidence="10">
    <location>
        <position position="101"/>
    </location>
</feature>
<dbReference type="EMBL" id="FRAD01000003">
    <property type="protein sequence ID" value="SHJ41105.1"/>
    <property type="molecule type" value="Genomic_DNA"/>
</dbReference>
<keyword evidence="7 10" id="KW-0067">ATP-binding</keyword>
<dbReference type="GO" id="GO:0005524">
    <property type="term" value="F:ATP binding"/>
    <property type="evidence" value="ECO:0007669"/>
    <property type="project" value="UniProtKB-UniRule"/>
</dbReference>
<dbReference type="Pfam" id="PF01715">
    <property type="entry name" value="IPPT"/>
    <property type="match status" value="1"/>
</dbReference>
<keyword evidence="15" id="KW-1185">Reference proteome</keyword>
<dbReference type="InterPro" id="IPR027417">
    <property type="entry name" value="P-loop_NTPase"/>
</dbReference>
<evidence type="ECO:0000256" key="8">
    <source>
        <dbReference type="ARBA" id="ARBA00022842"/>
    </source>
</evidence>
<comment type="caution">
    <text evidence="10">Lacks conserved residue(s) required for the propagation of feature annotation.</text>
</comment>
<reference evidence="14 15" key="1">
    <citation type="submission" date="2016-11" db="EMBL/GenBank/DDBJ databases">
        <authorList>
            <person name="Jaros S."/>
            <person name="Januszkiewicz K."/>
            <person name="Wedrychowicz H."/>
        </authorList>
    </citation>
    <scope>NUCLEOTIDE SEQUENCE [LARGE SCALE GENOMIC DNA]</scope>
    <source>
        <strain evidence="14 15">DSM 3090</strain>
    </source>
</reference>
<dbReference type="OrthoDB" id="9776390at2"/>
<keyword evidence="4 10" id="KW-0808">Transferase</keyword>
<dbReference type="RefSeq" id="WP_072900960.1">
    <property type="nucleotide sequence ID" value="NZ_FRAD01000003.1"/>
</dbReference>
<evidence type="ECO:0000256" key="9">
    <source>
        <dbReference type="ARBA" id="ARBA00049563"/>
    </source>
</evidence>
<comment type="subunit">
    <text evidence="10">Monomer.</text>
</comment>
<accession>A0A1M6J2Z8</accession>
<evidence type="ECO:0000256" key="11">
    <source>
        <dbReference type="RuleBase" id="RU003783"/>
    </source>
</evidence>
<feature type="binding site" evidence="10">
    <location>
        <begin position="12"/>
        <end position="17"/>
    </location>
    <ligand>
        <name>substrate</name>
    </ligand>
</feature>
<dbReference type="PANTHER" id="PTHR11088:SF60">
    <property type="entry name" value="TRNA DIMETHYLALLYLTRANSFERASE"/>
    <property type="match status" value="1"/>
</dbReference>
<dbReference type="InterPro" id="IPR018022">
    <property type="entry name" value="IPT"/>
</dbReference>
<organism evidence="14 15">
    <name type="scientific">Hathewaya proteolytica DSM 3090</name>
    <dbReference type="NCBI Taxonomy" id="1121331"/>
    <lineage>
        <taxon>Bacteria</taxon>
        <taxon>Bacillati</taxon>
        <taxon>Bacillota</taxon>
        <taxon>Clostridia</taxon>
        <taxon>Eubacteriales</taxon>
        <taxon>Clostridiaceae</taxon>
        <taxon>Hathewaya</taxon>
    </lineage>
</organism>
<evidence type="ECO:0000256" key="7">
    <source>
        <dbReference type="ARBA" id="ARBA00022840"/>
    </source>
</evidence>
<evidence type="ECO:0000313" key="15">
    <source>
        <dbReference type="Proteomes" id="UP000183952"/>
    </source>
</evidence>
<comment type="function">
    <text evidence="2 10 12">Catalyzes the transfer of a dimethylallyl group onto the adenine at position 37 in tRNAs that read codons beginning with uridine, leading to the formation of N6-(dimethylallyl)adenosine (i(6)A).</text>
</comment>
<evidence type="ECO:0000256" key="3">
    <source>
        <dbReference type="ARBA" id="ARBA00005842"/>
    </source>
</evidence>
<evidence type="ECO:0000256" key="10">
    <source>
        <dbReference type="HAMAP-Rule" id="MF_00185"/>
    </source>
</evidence>
<dbReference type="Gene3D" id="1.10.20.140">
    <property type="match status" value="1"/>
</dbReference>
<dbReference type="PANTHER" id="PTHR11088">
    <property type="entry name" value="TRNA DIMETHYLALLYLTRANSFERASE"/>
    <property type="match status" value="1"/>
</dbReference>
<gene>
    <name evidence="10" type="primary">miaA</name>
    <name evidence="14" type="ORF">SAMN02745248_00025</name>
</gene>
<dbReference type="AlphaFoldDB" id="A0A1M6J2Z8"/>